<accession>A0A6J4S2P0</accession>
<feature type="non-terminal residue" evidence="2">
    <location>
        <position position="1"/>
    </location>
</feature>
<sequence>WSSGGFQRAASGCITRTARWPSGSVSRPERRWPTGSADTIRTDHSPG</sequence>
<organism evidence="2">
    <name type="scientific">uncultured Solirubrobacteraceae bacterium</name>
    <dbReference type="NCBI Taxonomy" id="1162706"/>
    <lineage>
        <taxon>Bacteria</taxon>
        <taxon>Bacillati</taxon>
        <taxon>Actinomycetota</taxon>
        <taxon>Thermoleophilia</taxon>
        <taxon>Solirubrobacterales</taxon>
        <taxon>Solirubrobacteraceae</taxon>
        <taxon>environmental samples</taxon>
    </lineage>
</organism>
<protein>
    <submittedName>
        <fullName evidence="2">Uncharacterized protein</fullName>
    </submittedName>
</protein>
<feature type="non-terminal residue" evidence="2">
    <location>
        <position position="47"/>
    </location>
</feature>
<proteinExistence type="predicted"/>
<evidence type="ECO:0000256" key="1">
    <source>
        <dbReference type="SAM" id="MobiDB-lite"/>
    </source>
</evidence>
<evidence type="ECO:0000313" key="2">
    <source>
        <dbReference type="EMBL" id="CAA9488268.1"/>
    </source>
</evidence>
<dbReference type="AlphaFoldDB" id="A0A6J4S2P0"/>
<feature type="region of interest" description="Disordered" evidence="1">
    <location>
        <begin position="1"/>
        <end position="47"/>
    </location>
</feature>
<gene>
    <name evidence="2" type="ORF">AVDCRST_MAG67-1189</name>
</gene>
<reference evidence="2" key="1">
    <citation type="submission" date="2020-02" db="EMBL/GenBank/DDBJ databases">
        <authorList>
            <person name="Meier V. D."/>
        </authorList>
    </citation>
    <scope>NUCLEOTIDE SEQUENCE</scope>
    <source>
        <strain evidence="2">AVDCRST_MAG67</strain>
    </source>
</reference>
<name>A0A6J4S2P0_9ACTN</name>
<dbReference type="EMBL" id="CADCVQ010000056">
    <property type="protein sequence ID" value="CAA9488268.1"/>
    <property type="molecule type" value="Genomic_DNA"/>
</dbReference>